<name>A0ABD0QW81_CIRMR</name>
<keyword evidence="2" id="KW-1185">Reference proteome</keyword>
<evidence type="ECO:0000313" key="1">
    <source>
        <dbReference type="EMBL" id="KAL0190496.1"/>
    </source>
</evidence>
<dbReference type="AlphaFoldDB" id="A0ABD0QW81"/>
<feature type="non-terminal residue" evidence="1">
    <location>
        <position position="53"/>
    </location>
</feature>
<protein>
    <submittedName>
        <fullName evidence="1">Uncharacterized protein</fullName>
    </submittedName>
</protein>
<dbReference type="InterPro" id="IPR036028">
    <property type="entry name" value="SH3-like_dom_sf"/>
</dbReference>
<dbReference type="Proteomes" id="UP001529510">
    <property type="component" value="Unassembled WGS sequence"/>
</dbReference>
<dbReference type="SUPFAM" id="SSF50044">
    <property type="entry name" value="SH3-domain"/>
    <property type="match status" value="1"/>
</dbReference>
<feature type="non-terminal residue" evidence="1">
    <location>
        <position position="1"/>
    </location>
</feature>
<sequence length="53" mass="5635">DFVAGSVGELSVQSGERPGWCLVRTTEHSPPQEGLVPSSTLSVDMDCFFPPGK</sequence>
<accession>A0ABD0QW81</accession>
<comment type="caution">
    <text evidence="1">The sequence shown here is derived from an EMBL/GenBank/DDBJ whole genome shotgun (WGS) entry which is preliminary data.</text>
</comment>
<gene>
    <name evidence="1" type="ORF">M9458_013194</name>
</gene>
<organism evidence="1 2">
    <name type="scientific">Cirrhinus mrigala</name>
    <name type="common">Mrigala</name>
    <dbReference type="NCBI Taxonomy" id="683832"/>
    <lineage>
        <taxon>Eukaryota</taxon>
        <taxon>Metazoa</taxon>
        <taxon>Chordata</taxon>
        <taxon>Craniata</taxon>
        <taxon>Vertebrata</taxon>
        <taxon>Euteleostomi</taxon>
        <taxon>Actinopterygii</taxon>
        <taxon>Neopterygii</taxon>
        <taxon>Teleostei</taxon>
        <taxon>Ostariophysi</taxon>
        <taxon>Cypriniformes</taxon>
        <taxon>Cyprinidae</taxon>
        <taxon>Labeoninae</taxon>
        <taxon>Labeonini</taxon>
        <taxon>Cirrhinus</taxon>
    </lineage>
</organism>
<dbReference type="Gene3D" id="2.30.30.40">
    <property type="entry name" value="SH3 Domains"/>
    <property type="match status" value="1"/>
</dbReference>
<evidence type="ECO:0000313" key="2">
    <source>
        <dbReference type="Proteomes" id="UP001529510"/>
    </source>
</evidence>
<dbReference type="EMBL" id="JAMKFB020000006">
    <property type="protein sequence ID" value="KAL0190496.1"/>
    <property type="molecule type" value="Genomic_DNA"/>
</dbReference>
<reference evidence="1 2" key="1">
    <citation type="submission" date="2024-05" db="EMBL/GenBank/DDBJ databases">
        <title>Genome sequencing and assembly of Indian major carp, Cirrhinus mrigala (Hamilton, 1822).</title>
        <authorList>
            <person name="Mohindra V."/>
            <person name="Chowdhury L.M."/>
            <person name="Lal K."/>
            <person name="Jena J.K."/>
        </authorList>
    </citation>
    <scope>NUCLEOTIDE SEQUENCE [LARGE SCALE GENOMIC DNA]</scope>
    <source>
        <strain evidence="1">CM1030</strain>
        <tissue evidence="1">Blood</tissue>
    </source>
</reference>
<proteinExistence type="predicted"/>